<evidence type="ECO:0000256" key="6">
    <source>
        <dbReference type="ARBA" id="ARBA00023004"/>
    </source>
</evidence>
<dbReference type="SMART" id="SM00382">
    <property type="entry name" value="AAA"/>
    <property type="match status" value="1"/>
</dbReference>
<dbReference type="InterPro" id="IPR003439">
    <property type="entry name" value="ABC_transporter-like_ATP-bd"/>
</dbReference>
<keyword evidence="5 10" id="KW-0067">ATP-binding</keyword>
<dbReference type="AlphaFoldDB" id="A0A6G8IDX5"/>
<evidence type="ECO:0000256" key="8">
    <source>
        <dbReference type="ARBA" id="ARBA00023136"/>
    </source>
</evidence>
<keyword evidence="11" id="KW-1185">Reference proteome</keyword>
<dbReference type="PROSITE" id="PS50893">
    <property type="entry name" value="ABC_TRANSPORTER_2"/>
    <property type="match status" value="1"/>
</dbReference>
<evidence type="ECO:0000256" key="7">
    <source>
        <dbReference type="ARBA" id="ARBA00023065"/>
    </source>
</evidence>
<keyword evidence="6" id="KW-0408">Iron</keyword>
<dbReference type="CDD" id="cd03259">
    <property type="entry name" value="ABC_Carb_Solutes_like"/>
    <property type="match status" value="1"/>
</dbReference>
<keyword evidence="3" id="KW-0410">Iron transport</keyword>
<evidence type="ECO:0000256" key="1">
    <source>
        <dbReference type="ARBA" id="ARBA00022448"/>
    </source>
</evidence>
<dbReference type="Pfam" id="PF00005">
    <property type="entry name" value="ABC_tran"/>
    <property type="match status" value="1"/>
</dbReference>
<evidence type="ECO:0000256" key="5">
    <source>
        <dbReference type="ARBA" id="ARBA00022840"/>
    </source>
</evidence>
<proteinExistence type="predicted"/>
<evidence type="ECO:0000256" key="4">
    <source>
        <dbReference type="ARBA" id="ARBA00022741"/>
    </source>
</evidence>
<dbReference type="Gene3D" id="3.40.50.300">
    <property type="entry name" value="P-loop containing nucleotide triphosphate hydrolases"/>
    <property type="match status" value="1"/>
</dbReference>
<keyword evidence="1" id="KW-0813">Transport</keyword>
<feature type="domain" description="ABC transporter" evidence="9">
    <location>
        <begin position="2"/>
        <end position="214"/>
    </location>
</feature>
<dbReference type="InterPro" id="IPR050093">
    <property type="entry name" value="ABC_SmlMolc_Importer"/>
</dbReference>
<protein>
    <submittedName>
        <fullName evidence="10">ABC transporter ATP-binding protein</fullName>
    </submittedName>
</protein>
<evidence type="ECO:0000256" key="2">
    <source>
        <dbReference type="ARBA" id="ARBA00022475"/>
    </source>
</evidence>
<accession>A0A6G8IDX5</accession>
<keyword evidence="4" id="KW-0547">Nucleotide-binding</keyword>
<name>A0A6G8IDX5_9BURK</name>
<dbReference type="InterPro" id="IPR015853">
    <property type="entry name" value="ABC_transpr_FbpC"/>
</dbReference>
<dbReference type="InterPro" id="IPR017871">
    <property type="entry name" value="ABC_transporter-like_CS"/>
</dbReference>
<reference evidence="10 11" key="1">
    <citation type="submission" date="2020-03" db="EMBL/GenBank/DDBJ databases">
        <title>Hydrogenophaga sp. nov. isolated from cyanobacterial mat.</title>
        <authorList>
            <person name="Thorat V."/>
            <person name="Kirdat K."/>
            <person name="Tiwarekar B."/>
            <person name="Costa E.D."/>
            <person name="Yadav A."/>
        </authorList>
    </citation>
    <scope>NUCLEOTIDE SEQUENCE [LARGE SCALE GENOMIC DNA]</scope>
    <source>
        <strain evidence="10 11">BA0156</strain>
    </source>
</reference>
<dbReference type="PROSITE" id="PS00211">
    <property type="entry name" value="ABC_TRANSPORTER_1"/>
    <property type="match status" value="1"/>
</dbReference>
<dbReference type="PANTHER" id="PTHR42781:SF4">
    <property type="entry name" value="SPERMIDINE_PUTRESCINE IMPORT ATP-BINDING PROTEIN POTA"/>
    <property type="match status" value="1"/>
</dbReference>
<evidence type="ECO:0000256" key="3">
    <source>
        <dbReference type="ARBA" id="ARBA00022496"/>
    </source>
</evidence>
<dbReference type="SUPFAM" id="SSF52540">
    <property type="entry name" value="P-loop containing nucleoside triphosphate hydrolases"/>
    <property type="match status" value="1"/>
</dbReference>
<dbReference type="Proteomes" id="UP000503162">
    <property type="component" value="Chromosome"/>
</dbReference>
<dbReference type="PANTHER" id="PTHR42781">
    <property type="entry name" value="SPERMIDINE/PUTRESCINE IMPORT ATP-BINDING PROTEIN POTA"/>
    <property type="match status" value="1"/>
</dbReference>
<gene>
    <name evidence="10" type="ORF">G9Q37_03290</name>
</gene>
<sequence length="214" mass="23675">MLELRDIHHRWDQRPLLDGVSLRVDAGRTVALLGASGSGKSTLLKIAAGIETPERGSVWFDGADLTRTPPHRRGFALMFQDFALFPHLDVQDNVAFGLVEQGVPRREARERARALLERFGLGAHARSRVAHLSGGEQQRVALARALITQPRALLLDEPFSALDAALREQLRAEFRERIAEAGMAAILVTHDEAEARAMAQQGWALEGGRLVPRW</sequence>
<dbReference type="KEGG" id="hcz:G9Q37_03290"/>
<dbReference type="InterPro" id="IPR003593">
    <property type="entry name" value="AAA+_ATPase"/>
</dbReference>
<dbReference type="RefSeq" id="WP_166224517.1">
    <property type="nucleotide sequence ID" value="NZ_CP049989.1"/>
</dbReference>
<dbReference type="GO" id="GO:0016020">
    <property type="term" value="C:membrane"/>
    <property type="evidence" value="ECO:0007669"/>
    <property type="project" value="InterPro"/>
</dbReference>
<dbReference type="GO" id="GO:0005524">
    <property type="term" value="F:ATP binding"/>
    <property type="evidence" value="ECO:0007669"/>
    <property type="project" value="UniProtKB-KW"/>
</dbReference>
<evidence type="ECO:0000259" key="9">
    <source>
        <dbReference type="PROSITE" id="PS50893"/>
    </source>
</evidence>
<evidence type="ECO:0000313" key="10">
    <source>
        <dbReference type="EMBL" id="QIM51226.1"/>
    </source>
</evidence>
<dbReference type="GO" id="GO:0015408">
    <property type="term" value="F:ABC-type ferric iron transporter activity"/>
    <property type="evidence" value="ECO:0007669"/>
    <property type="project" value="InterPro"/>
</dbReference>
<keyword evidence="2" id="KW-1003">Cell membrane</keyword>
<keyword evidence="7" id="KW-0406">Ion transport</keyword>
<dbReference type="GO" id="GO:0016887">
    <property type="term" value="F:ATP hydrolysis activity"/>
    <property type="evidence" value="ECO:0007669"/>
    <property type="project" value="InterPro"/>
</dbReference>
<evidence type="ECO:0000313" key="11">
    <source>
        <dbReference type="Proteomes" id="UP000503162"/>
    </source>
</evidence>
<dbReference type="InterPro" id="IPR027417">
    <property type="entry name" value="P-loop_NTPase"/>
</dbReference>
<organism evidence="10 11">
    <name type="scientific">Hydrogenophaga crocea</name>
    <dbReference type="NCBI Taxonomy" id="2716225"/>
    <lineage>
        <taxon>Bacteria</taxon>
        <taxon>Pseudomonadati</taxon>
        <taxon>Pseudomonadota</taxon>
        <taxon>Betaproteobacteria</taxon>
        <taxon>Burkholderiales</taxon>
        <taxon>Comamonadaceae</taxon>
        <taxon>Hydrogenophaga</taxon>
    </lineage>
</organism>
<dbReference type="EMBL" id="CP049989">
    <property type="protein sequence ID" value="QIM51226.1"/>
    <property type="molecule type" value="Genomic_DNA"/>
</dbReference>
<keyword evidence="8" id="KW-0472">Membrane</keyword>